<comment type="caution">
    <text evidence="10">The sequence shown here is derived from an EMBL/GenBank/DDBJ whole genome shotgun (WGS) entry which is preliminary data.</text>
</comment>
<comment type="similarity">
    <text evidence="3 8 9">Belongs to the triosephosphate isomerase family.</text>
</comment>
<comment type="catalytic activity">
    <reaction evidence="1">
        <text>L-erythrulose 1-phosphate = D-erythrulose 4-phosphate</text>
        <dbReference type="Rhea" id="RHEA:49588"/>
        <dbReference type="ChEBI" id="CHEBI:58002"/>
        <dbReference type="ChEBI" id="CHEBI:90796"/>
        <dbReference type="EC" id="5.3.1.33"/>
    </reaction>
</comment>
<comment type="pathway">
    <text evidence="8 9">Carbohydrate degradation; glycolysis; D-glyceraldehyde 3-phosphate from glycerone phosphate: step 1/1.</text>
</comment>
<reference evidence="10" key="1">
    <citation type="submission" date="2023-07" db="EMBL/GenBank/DDBJ databases">
        <title>Brevundimonas soil sp. nov., isolated from the soil of chemical plant.</title>
        <authorList>
            <person name="Wu N."/>
        </authorList>
    </citation>
    <scope>NUCLEOTIDE SEQUENCE</scope>
    <source>
        <strain evidence="10">XZ-24</strain>
    </source>
</reference>
<organism evidence="10 11">
    <name type="scientific">Peiella sedimenti</name>
    <dbReference type="NCBI Taxonomy" id="3061083"/>
    <lineage>
        <taxon>Bacteria</taxon>
        <taxon>Pseudomonadati</taxon>
        <taxon>Pseudomonadota</taxon>
        <taxon>Alphaproteobacteria</taxon>
        <taxon>Caulobacterales</taxon>
        <taxon>Caulobacteraceae</taxon>
        <taxon>Peiella</taxon>
    </lineage>
</organism>
<evidence type="ECO:0000256" key="9">
    <source>
        <dbReference type="RuleBase" id="RU363013"/>
    </source>
</evidence>
<keyword evidence="5 8" id="KW-0963">Cytoplasm</keyword>
<feature type="binding site" evidence="8">
    <location>
        <begin position="234"/>
        <end position="235"/>
    </location>
    <ligand>
        <name>substrate</name>
    </ligand>
</feature>
<dbReference type="HAMAP" id="MF_00147_B">
    <property type="entry name" value="TIM_B"/>
    <property type="match status" value="1"/>
</dbReference>
<comment type="pathway">
    <text evidence="2">Carbohydrate metabolism; erythritol degradation.</text>
</comment>
<evidence type="ECO:0000313" key="10">
    <source>
        <dbReference type="EMBL" id="MDO1558529.1"/>
    </source>
</evidence>
<feature type="binding site" evidence="8">
    <location>
        <begin position="12"/>
        <end position="14"/>
    </location>
    <ligand>
        <name>substrate</name>
    </ligand>
</feature>
<dbReference type="InterPro" id="IPR013785">
    <property type="entry name" value="Aldolase_TIM"/>
</dbReference>
<evidence type="ECO:0000313" key="11">
    <source>
        <dbReference type="Proteomes" id="UP001169063"/>
    </source>
</evidence>
<dbReference type="EC" id="5.3.1.1" evidence="8 9"/>
<dbReference type="PROSITE" id="PS51440">
    <property type="entry name" value="TIM_2"/>
    <property type="match status" value="1"/>
</dbReference>
<evidence type="ECO:0000256" key="2">
    <source>
        <dbReference type="ARBA" id="ARBA00004939"/>
    </source>
</evidence>
<comment type="subcellular location">
    <subcellularLocation>
        <location evidence="8 9">Cytoplasm</location>
    </subcellularLocation>
</comment>
<evidence type="ECO:0000256" key="1">
    <source>
        <dbReference type="ARBA" id="ARBA00000148"/>
    </source>
</evidence>
<protein>
    <recommendedName>
        <fullName evidence="8 9">Triosephosphate isomerase</fullName>
        <shortName evidence="8">TIM</shortName>
        <shortName evidence="8">TPI</shortName>
        <ecNumber evidence="8 9">5.3.1.1</ecNumber>
    </recommendedName>
    <alternativeName>
        <fullName evidence="8">Triose-phosphate isomerase</fullName>
    </alternativeName>
</protein>
<evidence type="ECO:0000256" key="5">
    <source>
        <dbReference type="ARBA" id="ARBA00022490"/>
    </source>
</evidence>
<feature type="active site" description="Electrophile" evidence="8">
    <location>
        <position position="98"/>
    </location>
</feature>
<dbReference type="InterPro" id="IPR035990">
    <property type="entry name" value="TIM_sf"/>
</dbReference>
<evidence type="ECO:0000256" key="4">
    <source>
        <dbReference type="ARBA" id="ARBA00022432"/>
    </source>
</evidence>
<keyword evidence="6 8" id="KW-0324">Glycolysis</keyword>
<dbReference type="PANTHER" id="PTHR21139">
    <property type="entry name" value="TRIOSEPHOSPHATE ISOMERASE"/>
    <property type="match status" value="1"/>
</dbReference>
<dbReference type="CDD" id="cd00311">
    <property type="entry name" value="TIM"/>
    <property type="match status" value="1"/>
</dbReference>
<dbReference type="InterPro" id="IPR000652">
    <property type="entry name" value="Triosephosphate_isomerase"/>
</dbReference>
<comment type="function">
    <text evidence="8">Involved in the gluconeogenesis. Catalyzes stereospecifically the conversion of dihydroxyacetone phosphate (DHAP) to D-glyceraldehyde-3-phosphate (G3P).</text>
</comment>
<dbReference type="PROSITE" id="PS00171">
    <property type="entry name" value="TIM_1"/>
    <property type="match status" value="1"/>
</dbReference>
<feature type="active site" description="Proton acceptor" evidence="8">
    <location>
        <position position="168"/>
    </location>
</feature>
<dbReference type="NCBIfam" id="TIGR00419">
    <property type="entry name" value="tim"/>
    <property type="match status" value="1"/>
</dbReference>
<keyword evidence="4 8" id="KW-0312">Gluconeogenesis</keyword>
<dbReference type="Pfam" id="PF00121">
    <property type="entry name" value="TIM"/>
    <property type="match status" value="1"/>
</dbReference>
<dbReference type="Gene3D" id="3.20.20.70">
    <property type="entry name" value="Aldolase class I"/>
    <property type="match status" value="1"/>
</dbReference>
<comment type="subunit">
    <text evidence="8 9">Homodimer.</text>
</comment>
<dbReference type="RefSeq" id="WP_302108938.1">
    <property type="nucleotide sequence ID" value="NZ_JAUKTR010000001.1"/>
</dbReference>
<keyword evidence="7 8" id="KW-0413">Isomerase</keyword>
<dbReference type="PANTHER" id="PTHR21139:SF42">
    <property type="entry name" value="TRIOSEPHOSPHATE ISOMERASE"/>
    <property type="match status" value="1"/>
</dbReference>
<name>A0ABT8SKL7_9CAUL</name>
<keyword evidence="11" id="KW-1185">Reference proteome</keyword>
<gene>
    <name evidence="8 10" type="primary">tpiA</name>
    <name evidence="10" type="ORF">Q0812_03695</name>
</gene>
<dbReference type="SUPFAM" id="SSF51351">
    <property type="entry name" value="Triosephosphate isomerase (TIM)"/>
    <property type="match status" value="1"/>
</dbReference>
<feature type="binding site" evidence="8">
    <location>
        <position position="174"/>
    </location>
    <ligand>
        <name>substrate</name>
    </ligand>
</feature>
<evidence type="ECO:0000256" key="7">
    <source>
        <dbReference type="ARBA" id="ARBA00023235"/>
    </source>
</evidence>
<accession>A0ABT8SKL7</accession>
<sequence length="250" mass="25463">MQSTITPLIAGNWKMNGLSASLDEAAALKEALDQQPAACRVALCPPATLIAQMAWRLKGGAVLIGAQDCHAAAEGAYTGSISAAMLKDAGAGLVILGHSERRQGFGETDADVAAKVEAALAAGLEPIVCVGETLEERDAGKAVEVVQRQVSGSLPDSLAGAAFSVAYEPVWAIGTGRTPTLEQIAEVHDAVRATLEQRFGQHGSGIAILYGGSVKPANAAEILKVSNVGGALVGGASLKAQDFLGIIRAL</sequence>
<proteinExistence type="inferred from homology"/>
<dbReference type="EMBL" id="JAUKTR010000001">
    <property type="protein sequence ID" value="MDO1558529.1"/>
    <property type="molecule type" value="Genomic_DNA"/>
</dbReference>
<dbReference type="GO" id="GO:0004807">
    <property type="term" value="F:triose-phosphate isomerase activity"/>
    <property type="evidence" value="ECO:0007669"/>
    <property type="project" value="UniProtKB-EC"/>
</dbReference>
<dbReference type="InterPro" id="IPR020861">
    <property type="entry name" value="Triosephosphate_isomerase_AS"/>
</dbReference>
<comment type="pathway">
    <text evidence="8 9">Carbohydrate biosynthesis; gluconeogenesis.</text>
</comment>
<comment type="catalytic activity">
    <reaction evidence="8 9">
        <text>D-glyceraldehyde 3-phosphate = dihydroxyacetone phosphate</text>
        <dbReference type="Rhea" id="RHEA:18585"/>
        <dbReference type="ChEBI" id="CHEBI:57642"/>
        <dbReference type="ChEBI" id="CHEBI:59776"/>
        <dbReference type="EC" id="5.3.1.1"/>
    </reaction>
</comment>
<feature type="binding site" evidence="8">
    <location>
        <position position="213"/>
    </location>
    <ligand>
        <name>substrate</name>
    </ligand>
</feature>
<evidence type="ECO:0000256" key="6">
    <source>
        <dbReference type="ARBA" id="ARBA00023152"/>
    </source>
</evidence>
<dbReference type="InterPro" id="IPR022896">
    <property type="entry name" value="TrioseP_Isoase_bac/euk"/>
</dbReference>
<evidence type="ECO:0000256" key="3">
    <source>
        <dbReference type="ARBA" id="ARBA00007422"/>
    </source>
</evidence>
<dbReference type="Proteomes" id="UP001169063">
    <property type="component" value="Unassembled WGS sequence"/>
</dbReference>
<evidence type="ECO:0000256" key="8">
    <source>
        <dbReference type="HAMAP-Rule" id="MF_00147"/>
    </source>
</evidence>